<dbReference type="EMBL" id="LCNT01000001">
    <property type="protein sequence ID" value="KKU61925.1"/>
    <property type="molecule type" value="Genomic_DNA"/>
</dbReference>
<proteinExistence type="predicted"/>
<evidence type="ECO:0000313" key="1">
    <source>
        <dbReference type="EMBL" id="KKU61925.1"/>
    </source>
</evidence>
<accession>A0A0G1UW37</accession>
<comment type="caution">
    <text evidence="1">The sequence shown here is derived from an EMBL/GenBank/DDBJ whole genome shotgun (WGS) entry which is preliminary data.</text>
</comment>
<reference evidence="1 2" key="1">
    <citation type="journal article" date="2015" name="Nature">
        <title>rRNA introns, odd ribosomes, and small enigmatic genomes across a large radiation of phyla.</title>
        <authorList>
            <person name="Brown C.T."/>
            <person name="Hug L.A."/>
            <person name="Thomas B.C."/>
            <person name="Sharon I."/>
            <person name="Castelle C.J."/>
            <person name="Singh A."/>
            <person name="Wilkins M.J."/>
            <person name="Williams K.H."/>
            <person name="Banfield J.F."/>
        </authorList>
    </citation>
    <scope>NUCLEOTIDE SEQUENCE [LARGE SCALE GENOMIC DNA]</scope>
</reference>
<organism evidence="1 2">
    <name type="scientific">Candidatus Beckwithbacteria bacterium GW2011_GWB1_47_15</name>
    <dbReference type="NCBI Taxonomy" id="1618371"/>
    <lineage>
        <taxon>Bacteria</taxon>
        <taxon>Candidatus Beckwithiibacteriota</taxon>
    </lineage>
</organism>
<dbReference type="Proteomes" id="UP000033860">
    <property type="component" value="Unassembled WGS sequence"/>
</dbReference>
<dbReference type="AlphaFoldDB" id="A0A0G1UW37"/>
<protein>
    <submittedName>
        <fullName evidence="1">Uncharacterized protein</fullName>
    </submittedName>
</protein>
<name>A0A0G1UW37_9BACT</name>
<sequence length="97" mass="10998">MPENESEPKIISLDPNSLYTQETRVYRSGIKKVNLKDPIKFGKDAKGRPYVTDGNHKSRKAWEQGVPVLGQQVATAKFDVTQDADFRHISQLRVLES</sequence>
<evidence type="ECO:0000313" key="2">
    <source>
        <dbReference type="Proteomes" id="UP000033860"/>
    </source>
</evidence>
<gene>
    <name evidence="1" type="ORF">UX85_C0001G0139</name>
</gene>